<dbReference type="AlphaFoldDB" id="A0A423VB89"/>
<sequence length="221" mass="25621">MTEEAKVQVVGRGSGHPASPLFARLPAEIRLKIYRDTFAGSVAALFLLPSMLNSDFLNTWKSRNTWIYNEALSLYWPGTLVRNGEEYHFRRDYLVKRVPDVAKNNISRIHGLSDTSCEERPYMHLEELLKHFPRLEACVIVDRMFQVNPPVCSRIGPQDPMWGQRCLEYDYWDIVAWGGSELVAPSHKAQVLQRWTYRLDTESLVAGNEMTLFHNYTTRRT</sequence>
<comment type="caution">
    <text evidence="1">The sequence shown here is derived from an EMBL/GenBank/DDBJ whole genome shotgun (WGS) entry which is preliminary data.</text>
</comment>
<gene>
    <name evidence="1" type="ORF">VMCG_10433</name>
</gene>
<keyword evidence="2" id="KW-1185">Reference proteome</keyword>
<organism evidence="1 2">
    <name type="scientific">Cytospora schulzeri</name>
    <dbReference type="NCBI Taxonomy" id="448051"/>
    <lineage>
        <taxon>Eukaryota</taxon>
        <taxon>Fungi</taxon>
        <taxon>Dikarya</taxon>
        <taxon>Ascomycota</taxon>
        <taxon>Pezizomycotina</taxon>
        <taxon>Sordariomycetes</taxon>
        <taxon>Sordariomycetidae</taxon>
        <taxon>Diaporthales</taxon>
        <taxon>Cytosporaceae</taxon>
        <taxon>Cytospora</taxon>
    </lineage>
</organism>
<dbReference type="Proteomes" id="UP000283895">
    <property type="component" value="Unassembled WGS sequence"/>
</dbReference>
<dbReference type="EMBL" id="LKEA01000083">
    <property type="protein sequence ID" value="ROV88142.1"/>
    <property type="molecule type" value="Genomic_DNA"/>
</dbReference>
<name>A0A423VB89_9PEZI</name>
<reference evidence="1 2" key="1">
    <citation type="submission" date="2015-09" db="EMBL/GenBank/DDBJ databases">
        <title>Host preference determinants of Valsa canker pathogens revealed by comparative genomics.</title>
        <authorList>
            <person name="Yin Z."/>
            <person name="Huang L."/>
        </authorList>
    </citation>
    <scope>NUCLEOTIDE SEQUENCE [LARGE SCALE GENOMIC DNA]</scope>
    <source>
        <strain evidence="1 2">03-1</strain>
    </source>
</reference>
<evidence type="ECO:0000313" key="1">
    <source>
        <dbReference type="EMBL" id="ROV88142.1"/>
    </source>
</evidence>
<protein>
    <submittedName>
        <fullName evidence="1">Uncharacterized protein</fullName>
    </submittedName>
</protein>
<proteinExistence type="predicted"/>
<dbReference type="OrthoDB" id="5223316at2759"/>
<accession>A0A423VB89</accession>
<evidence type="ECO:0000313" key="2">
    <source>
        <dbReference type="Proteomes" id="UP000283895"/>
    </source>
</evidence>